<dbReference type="Proteomes" id="UP000183994">
    <property type="component" value="Unassembled WGS sequence"/>
</dbReference>
<keyword evidence="3" id="KW-1185">Reference proteome</keyword>
<dbReference type="EMBL" id="FQZU01000072">
    <property type="protein sequence ID" value="SHL45049.1"/>
    <property type="molecule type" value="Genomic_DNA"/>
</dbReference>
<name>A0A1M7ARL8_9BACT</name>
<dbReference type="STRING" id="1121393.SAMN02745216_05212"/>
<sequence length="177" mass="20838">MKPRGPLMIEHRLIERMLEIVRREISSMKDTRDADPVFIDAVVDFIRTYADRTHHGKEEDILFKELGGKEMSASDQSLMEELVEEHKFGRKTVKDLVDAKDDYVSGNRDAIARIIENLETLARFYPEHIRKEDKVFFPSTEKLFSQEEQDAMLEAFWEFDRKMIHEKYTAVVQQLNG</sequence>
<proteinExistence type="predicted"/>
<dbReference type="PANTHER" id="PTHR39966:SF1">
    <property type="entry name" value="HEMERYTHRIN-LIKE DOMAIN-CONTAINING PROTEIN"/>
    <property type="match status" value="1"/>
</dbReference>
<dbReference type="AlphaFoldDB" id="A0A1M7ARL8"/>
<gene>
    <name evidence="2" type="ORF">SAMN02745216_05212</name>
</gene>
<dbReference type="OrthoDB" id="9769774at2"/>
<protein>
    <submittedName>
        <fullName evidence="2">Hemerythrin-like domain-containing protein</fullName>
    </submittedName>
</protein>
<organism evidence="2 3">
    <name type="scientific">Desulfatibacillum alkenivorans DSM 16219</name>
    <dbReference type="NCBI Taxonomy" id="1121393"/>
    <lineage>
        <taxon>Bacteria</taxon>
        <taxon>Pseudomonadati</taxon>
        <taxon>Thermodesulfobacteriota</taxon>
        <taxon>Desulfobacteria</taxon>
        <taxon>Desulfobacterales</taxon>
        <taxon>Desulfatibacillaceae</taxon>
        <taxon>Desulfatibacillum</taxon>
    </lineage>
</organism>
<dbReference type="Pfam" id="PF01814">
    <property type="entry name" value="Hemerythrin"/>
    <property type="match status" value="1"/>
</dbReference>
<dbReference type="GO" id="GO:0005886">
    <property type="term" value="C:plasma membrane"/>
    <property type="evidence" value="ECO:0007669"/>
    <property type="project" value="TreeGrafter"/>
</dbReference>
<dbReference type="InterPro" id="IPR012312">
    <property type="entry name" value="Hemerythrin-like"/>
</dbReference>
<feature type="domain" description="Hemerythrin-like" evidence="1">
    <location>
        <begin position="9"/>
        <end position="138"/>
    </location>
</feature>
<reference evidence="3" key="1">
    <citation type="submission" date="2016-11" db="EMBL/GenBank/DDBJ databases">
        <authorList>
            <person name="Varghese N."/>
            <person name="Submissions S."/>
        </authorList>
    </citation>
    <scope>NUCLEOTIDE SEQUENCE [LARGE SCALE GENOMIC DNA]</scope>
    <source>
        <strain evidence="3">DSM 16219</strain>
    </source>
</reference>
<dbReference type="RefSeq" id="WP_073479163.1">
    <property type="nucleotide sequence ID" value="NZ_FQZU01000072.1"/>
</dbReference>
<dbReference type="Gene3D" id="1.20.120.520">
    <property type="entry name" value="nmb1532 protein domain like"/>
    <property type="match status" value="1"/>
</dbReference>
<dbReference type="PANTHER" id="PTHR39966">
    <property type="entry name" value="BLL2471 PROTEIN-RELATED"/>
    <property type="match status" value="1"/>
</dbReference>
<dbReference type="CDD" id="cd12108">
    <property type="entry name" value="Hr-like"/>
    <property type="match status" value="1"/>
</dbReference>
<evidence type="ECO:0000313" key="3">
    <source>
        <dbReference type="Proteomes" id="UP000183994"/>
    </source>
</evidence>
<evidence type="ECO:0000259" key="1">
    <source>
        <dbReference type="Pfam" id="PF01814"/>
    </source>
</evidence>
<evidence type="ECO:0000313" key="2">
    <source>
        <dbReference type="EMBL" id="SHL45049.1"/>
    </source>
</evidence>
<accession>A0A1M7ARL8</accession>